<evidence type="ECO:0000256" key="1">
    <source>
        <dbReference type="ARBA" id="ARBA00004251"/>
    </source>
</evidence>
<keyword evidence="16" id="KW-0325">Glycoprotein</keyword>
<dbReference type="InterPro" id="IPR000719">
    <property type="entry name" value="Prot_kinase_dom"/>
</dbReference>
<dbReference type="PROSITE" id="PS50011">
    <property type="entry name" value="PROTEIN_KINASE_DOM"/>
    <property type="match status" value="1"/>
</dbReference>
<evidence type="ECO:0000256" key="8">
    <source>
        <dbReference type="ARBA" id="ARBA00022692"/>
    </source>
</evidence>
<keyword evidence="13 17" id="KW-0067">ATP-binding</keyword>
<evidence type="ECO:0000256" key="12">
    <source>
        <dbReference type="ARBA" id="ARBA00022777"/>
    </source>
</evidence>
<dbReference type="InterPro" id="IPR017441">
    <property type="entry name" value="Protein_kinase_ATP_BS"/>
</dbReference>
<keyword evidence="7" id="KW-0808">Transferase</keyword>
<evidence type="ECO:0000256" key="18">
    <source>
        <dbReference type="SAM" id="Phobius"/>
    </source>
</evidence>
<gene>
    <name evidence="20" type="primary">LECRKS5</name>
    <name evidence="20" type="ORF">KSP39_PZI000134</name>
</gene>
<comment type="subcellular location">
    <subcellularLocation>
        <location evidence="1">Cell membrane</location>
        <topology evidence="1">Single-pass type I membrane protein</topology>
    </subcellularLocation>
</comment>
<accession>A0AAP0GFN2</accession>
<dbReference type="EC" id="2.7.11.1" evidence="4"/>
<evidence type="ECO:0000256" key="5">
    <source>
        <dbReference type="ARBA" id="ARBA00022475"/>
    </source>
</evidence>
<protein>
    <recommendedName>
        <fullName evidence="4">non-specific serine/threonine protein kinase</fullName>
        <ecNumber evidence="4">2.7.11.1</ecNumber>
    </recommendedName>
</protein>
<dbReference type="SUPFAM" id="SSF56112">
    <property type="entry name" value="Protein kinase-like (PK-like)"/>
    <property type="match status" value="1"/>
</dbReference>
<dbReference type="Gene3D" id="1.10.510.10">
    <property type="entry name" value="Transferase(Phosphotransferase) domain 1"/>
    <property type="match status" value="1"/>
</dbReference>
<keyword evidence="20" id="KW-0675">Receptor</keyword>
<dbReference type="InterPro" id="IPR013320">
    <property type="entry name" value="ConA-like_dom_sf"/>
</dbReference>
<keyword evidence="15 18" id="KW-0472">Membrane</keyword>
<dbReference type="PANTHER" id="PTHR27007">
    <property type="match status" value="1"/>
</dbReference>
<evidence type="ECO:0000256" key="7">
    <source>
        <dbReference type="ARBA" id="ARBA00022679"/>
    </source>
</evidence>
<dbReference type="SUPFAM" id="SSF49899">
    <property type="entry name" value="Concanavalin A-like lectins/glucanases"/>
    <property type="match status" value="1"/>
</dbReference>
<dbReference type="FunFam" id="1.10.510.10:FF:000444">
    <property type="entry name" value="probable L-type lectin-domain containing receptor kinase S.5"/>
    <property type="match status" value="1"/>
</dbReference>
<reference evidence="20 21" key="1">
    <citation type="journal article" date="2022" name="Nat. Plants">
        <title>Genomes of leafy and leafless Platanthera orchids illuminate the evolution of mycoheterotrophy.</title>
        <authorList>
            <person name="Li M.H."/>
            <person name="Liu K.W."/>
            <person name="Li Z."/>
            <person name="Lu H.C."/>
            <person name="Ye Q.L."/>
            <person name="Zhang D."/>
            <person name="Wang J.Y."/>
            <person name="Li Y.F."/>
            <person name="Zhong Z.M."/>
            <person name="Liu X."/>
            <person name="Yu X."/>
            <person name="Liu D.K."/>
            <person name="Tu X.D."/>
            <person name="Liu B."/>
            <person name="Hao Y."/>
            <person name="Liao X.Y."/>
            <person name="Jiang Y.T."/>
            <person name="Sun W.H."/>
            <person name="Chen J."/>
            <person name="Chen Y.Q."/>
            <person name="Ai Y."/>
            <person name="Zhai J.W."/>
            <person name="Wu S.S."/>
            <person name="Zhou Z."/>
            <person name="Hsiao Y.Y."/>
            <person name="Wu W.L."/>
            <person name="Chen Y.Y."/>
            <person name="Lin Y.F."/>
            <person name="Hsu J.L."/>
            <person name="Li C.Y."/>
            <person name="Wang Z.W."/>
            <person name="Zhao X."/>
            <person name="Zhong W.Y."/>
            <person name="Ma X.K."/>
            <person name="Ma L."/>
            <person name="Huang J."/>
            <person name="Chen G.Z."/>
            <person name="Huang M.Z."/>
            <person name="Huang L."/>
            <person name="Peng D.H."/>
            <person name="Luo Y.B."/>
            <person name="Zou S.Q."/>
            <person name="Chen S.P."/>
            <person name="Lan S."/>
            <person name="Tsai W.C."/>
            <person name="Van de Peer Y."/>
            <person name="Liu Z.J."/>
        </authorList>
    </citation>
    <scope>NUCLEOTIDE SEQUENCE [LARGE SCALE GENOMIC DNA]</scope>
    <source>
        <strain evidence="20">Lor287</strain>
    </source>
</reference>
<dbReference type="InterPro" id="IPR001220">
    <property type="entry name" value="Legume_lectin_dom"/>
</dbReference>
<dbReference type="GO" id="GO:0005886">
    <property type="term" value="C:plasma membrane"/>
    <property type="evidence" value="ECO:0007669"/>
    <property type="project" value="UniProtKB-SubCell"/>
</dbReference>
<comment type="similarity">
    <text evidence="3">In the C-terminal section; belongs to the protein kinase superfamily. Ser/Thr protein kinase family.</text>
</comment>
<dbReference type="Proteomes" id="UP001418222">
    <property type="component" value="Unassembled WGS sequence"/>
</dbReference>
<evidence type="ECO:0000256" key="10">
    <source>
        <dbReference type="ARBA" id="ARBA00022734"/>
    </source>
</evidence>
<dbReference type="InterPro" id="IPR050528">
    <property type="entry name" value="L-type_Lectin-RKs"/>
</dbReference>
<dbReference type="InterPro" id="IPR019825">
    <property type="entry name" value="Lectin_legB_Mn/Ca_BS"/>
</dbReference>
<evidence type="ECO:0000256" key="9">
    <source>
        <dbReference type="ARBA" id="ARBA00022729"/>
    </source>
</evidence>
<keyword evidence="11 17" id="KW-0547">Nucleotide-binding</keyword>
<dbReference type="InterPro" id="IPR008271">
    <property type="entry name" value="Ser/Thr_kinase_AS"/>
</dbReference>
<feature type="domain" description="Protein kinase" evidence="19">
    <location>
        <begin position="379"/>
        <end position="665"/>
    </location>
</feature>
<keyword evidence="10" id="KW-0430">Lectin</keyword>
<sequence length="724" mass="78912">MRSTLLIPFKSPFFGHRLCFPAAAAAAATKLLLLVLFAHETLASSPPADYLSFSFPSFGPYNRGNFTFPTTDSRDSQGALQITPDTANDDSFFLNKSGRVLLSRRFRLWKDSSSGNRKRTASFNTTFFINIFKPTDSPLPGEGLSFLISPDDGAPPPGSSGGYLGLTNSTIDGHSSNQIVAVEFDTVKQSYDPDANHVGLNINSVVSNKTASLSLFGIQLLPPNPANYTVWIDYDGGAGQFTVHMALQGKPKPLTPVLDARLNLSDYVSQDSYFGFAASTGAADYQLNCVLAWNLTVENLDEKGGGNLWKILVGIAAGVVVVALAVGSLLFWHSKERRKKMKRRMAALDPGVLTGTLKSLPGMPKEFEYKDLRRATNGFEEKMKLGQGGFGIVYKGVFADDGTQVAVKKFSREDNMNSQDDFLKELTVINRLRHKHLVSLLGWCHEKGVLLLVYDYMPNGSLDQHLYRTGSAVRPLLPWNRRVQVAADVASALHYLHHEYNECVVHRDLKSSNVMLDAAFRARLGDFGLARVIDIDKTSYAELEAAGVPGTLGYIAPECFHTGRATRESDVFAFGALLLELVCGRRPRCSNLPGFNFLVDWVWMLHREGTITGAVDERLGDDYAADEALRLLMLGLACSHPVPGERPKAAGIIQILLGTLPPPAVPPFKPGFMWPAAETAGEYEAGGAGLTSMSSLLLNSSSTYSSSTLPWTPRIVSNVGQDDV</sequence>
<comment type="similarity">
    <text evidence="2">In the N-terminal section; belongs to the leguminous lectin family.</text>
</comment>
<dbReference type="GO" id="GO:0004674">
    <property type="term" value="F:protein serine/threonine kinase activity"/>
    <property type="evidence" value="ECO:0007669"/>
    <property type="project" value="UniProtKB-KW"/>
</dbReference>
<keyword evidence="6" id="KW-0723">Serine/threonine-protein kinase</keyword>
<evidence type="ECO:0000256" key="16">
    <source>
        <dbReference type="ARBA" id="ARBA00023180"/>
    </source>
</evidence>
<proteinExistence type="inferred from homology"/>
<dbReference type="PROSITE" id="PS00307">
    <property type="entry name" value="LECTIN_LEGUME_BETA"/>
    <property type="match status" value="1"/>
</dbReference>
<dbReference type="CDD" id="cd14066">
    <property type="entry name" value="STKc_IRAK"/>
    <property type="match status" value="1"/>
</dbReference>
<evidence type="ECO:0000259" key="19">
    <source>
        <dbReference type="PROSITE" id="PS50011"/>
    </source>
</evidence>
<dbReference type="FunFam" id="3.30.200.20:FF:000320">
    <property type="entry name" value="probable L-type lectin-domain containing receptor kinase S.5"/>
    <property type="match status" value="1"/>
</dbReference>
<evidence type="ECO:0000256" key="2">
    <source>
        <dbReference type="ARBA" id="ARBA00008536"/>
    </source>
</evidence>
<keyword evidence="8 18" id="KW-0812">Transmembrane</keyword>
<dbReference type="InterPro" id="IPR011009">
    <property type="entry name" value="Kinase-like_dom_sf"/>
</dbReference>
<dbReference type="Pfam" id="PF07714">
    <property type="entry name" value="PK_Tyr_Ser-Thr"/>
    <property type="match status" value="1"/>
</dbReference>
<organism evidence="20 21">
    <name type="scientific">Platanthera zijinensis</name>
    <dbReference type="NCBI Taxonomy" id="2320716"/>
    <lineage>
        <taxon>Eukaryota</taxon>
        <taxon>Viridiplantae</taxon>
        <taxon>Streptophyta</taxon>
        <taxon>Embryophyta</taxon>
        <taxon>Tracheophyta</taxon>
        <taxon>Spermatophyta</taxon>
        <taxon>Magnoliopsida</taxon>
        <taxon>Liliopsida</taxon>
        <taxon>Asparagales</taxon>
        <taxon>Orchidaceae</taxon>
        <taxon>Orchidoideae</taxon>
        <taxon>Orchideae</taxon>
        <taxon>Orchidinae</taxon>
        <taxon>Platanthera</taxon>
    </lineage>
</organism>
<keyword evidence="21" id="KW-1185">Reference proteome</keyword>
<dbReference type="AlphaFoldDB" id="A0AAP0GFN2"/>
<comment type="caution">
    <text evidence="20">The sequence shown here is derived from an EMBL/GenBank/DDBJ whole genome shotgun (WGS) entry which is preliminary data.</text>
</comment>
<evidence type="ECO:0000256" key="3">
    <source>
        <dbReference type="ARBA" id="ARBA00010217"/>
    </source>
</evidence>
<keyword evidence="14 18" id="KW-1133">Transmembrane helix</keyword>
<dbReference type="GO" id="GO:0030246">
    <property type="term" value="F:carbohydrate binding"/>
    <property type="evidence" value="ECO:0007669"/>
    <property type="project" value="UniProtKB-KW"/>
</dbReference>
<feature type="transmembrane region" description="Helical" evidence="18">
    <location>
        <begin position="308"/>
        <end position="332"/>
    </location>
</feature>
<evidence type="ECO:0000256" key="4">
    <source>
        <dbReference type="ARBA" id="ARBA00012513"/>
    </source>
</evidence>
<dbReference type="InterPro" id="IPR001245">
    <property type="entry name" value="Ser-Thr/Tyr_kinase_cat_dom"/>
</dbReference>
<dbReference type="Gene3D" id="2.60.120.200">
    <property type="match status" value="1"/>
</dbReference>
<keyword evidence="12 20" id="KW-0418">Kinase</keyword>
<dbReference type="EMBL" id="JBBWWQ010000001">
    <property type="protein sequence ID" value="KAK8957393.1"/>
    <property type="molecule type" value="Genomic_DNA"/>
</dbReference>
<dbReference type="GO" id="GO:0051707">
    <property type="term" value="P:response to other organism"/>
    <property type="evidence" value="ECO:0007669"/>
    <property type="project" value="UniProtKB-ARBA"/>
</dbReference>
<evidence type="ECO:0000256" key="14">
    <source>
        <dbReference type="ARBA" id="ARBA00022989"/>
    </source>
</evidence>
<dbReference type="Gene3D" id="3.30.200.20">
    <property type="entry name" value="Phosphorylase Kinase, domain 1"/>
    <property type="match status" value="1"/>
</dbReference>
<evidence type="ECO:0000256" key="6">
    <source>
        <dbReference type="ARBA" id="ARBA00022527"/>
    </source>
</evidence>
<evidence type="ECO:0000313" key="21">
    <source>
        <dbReference type="Proteomes" id="UP001418222"/>
    </source>
</evidence>
<dbReference type="Pfam" id="PF00139">
    <property type="entry name" value="Lectin_legB"/>
    <property type="match status" value="1"/>
</dbReference>
<dbReference type="GO" id="GO:0005524">
    <property type="term" value="F:ATP binding"/>
    <property type="evidence" value="ECO:0007669"/>
    <property type="project" value="UniProtKB-UniRule"/>
</dbReference>
<dbReference type="PROSITE" id="PS00108">
    <property type="entry name" value="PROTEIN_KINASE_ST"/>
    <property type="match status" value="1"/>
</dbReference>
<feature type="binding site" evidence="17">
    <location>
        <position position="409"/>
    </location>
    <ligand>
        <name>ATP</name>
        <dbReference type="ChEBI" id="CHEBI:30616"/>
    </ligand>
</feature>
<evidence type="ECO:0000313" key="20">
    <source>
        <dbReference type="EMBL" id="KAK8957393.1"/>
    </source>
</evidence>
<dbReference type="CDD" id="cd06899">
    <property type="entry name" value="lectin_legume_LecRK_Arcelin_ConA"/>
    <property type="match status" value="1"/>
</dbReference>
<dbReference type="GO" id="GO:0006952">
    <property type="term" value="P:defense response"/>
    <property type="evidence" value="ECO:0007669"/>
    <property type="project" value="UniProtKB-ARBA"/>
</dbReference>
<evidence type="ECO:0000256" key="17">
    <source>
        <dbReference type="PROSITE-ProRule" id="PRU10141"/>
    </source>
</evidence>
<dbReference type="SMART" id="SM00220">
    <property type="entry name" value="S_TKc"/>
    <property type="match status" value="1"/>
</dbReference>
<evidence type="ECO:0000256" key="15">
    <source>
        <dbReference type="ARBA" id="ARBA00023136"/>
    </source>
</evidence>
<dbReference type="PROSITE" id="PS00107">
    <property type="entry name" value="PROTEIN_KINASE_ATP"/>
    <property type="match status" value="1"/>
</dbReference>
<evidence type="ECO:0000256" key="11">
    <source>
        <dbReference type="ARBA" id="ARBA00022741"/>
    </source>
</evidence>
<keyword evidence="5" id="KW-1003">Cell membrane</keyword>
<keyword evidence="9" id="KW-0732">Signal</keyword>
<evidence type="ECO:0000256" key="13">
    <source>
        <dbReference type="ARBA" id="ARBA00022840"/>
    </source>
</evidence>
<name>A0AAP0GFN2_9ASPA</name>